<evidence type="ECO:0000256" key="3">
    <source>
        <dbReference type="ARBA" id="ARBA00007131"/>
    </source>
</evidence>
<dbReference type="InterPro" id="IPR051157">
    <property type="entry name" value="PDH/Transketolase"/>
</dbReference>
<dbReference type="STRING" id="630515.SAMN04489812_1929"/>
<evidence type="ECO:0000313" key="5">
    <source>
        <dbReference type="EMBL" id="SDS44596.1"/>
    </source>
</evidence>
<dbReference type="Gene3D" id="3.40.50.970">
    <property type="match status" value="2"/>
</dbReference>
<reference evidence="5 6" key="1">
    <citation type="submission" date="2016-10" db="EMBL/GenBank/DDBJ databases">
        <authorList>
            <person name="de Groot N.N."/>
        </authorList>
    </citation>
    <scope>NUCLEOTIDE SEQUENCE [LARGE SCALE GENOMIC DNA]</scope>
    <source>
        <strain evidence="5 6">DSM 21800</strain>
    </source>
</reference>
<dbReference type="Pfam" id="PF02779">
    <property type="entry name" value="Transket_pyr"/>
    <property type="match status" value="1"/>
</dbReference>
<dbReference type="Pfam" id="PF00456">
    <property type="entry name" value="Transketolase_N"/>
    <property type="match status" value="1"/>
</dbReference>
<dbReference type="EMBL" id="LT629772">
    <property type="protein sequence ID" value="SDS44596.1"/>
    <property type="molecule type" value="Genomic_DNA"/>
</dbReference>
<protein>
    <submittedName>
        <fullName evidence="5">Transketolase, pyrimidine binding domain</fullName>
    </submittedName>
</protein>
<dbReference type="AlphaFoldDB" id="A0A1H1SA07"/>
<evidence type="ECO:0000256" key="1">
    <source>
        <dbReference type="ARBA" id="ARBA00001946"/>
    </source>
</evidence>
<dbReference type="SMART" id="SM00861">
    <property type="entry name" value="Transket_pyr"/>
    <property type="match status" value="1"/>
</dbReference>
<accession>A0A1H1SA07</accession>
<name>A0A1H1SA07_9ACTN</name>
<dbReference type="RefSeq" id="WP_091523570.1">
    <property type="nucleotide sequence ID" value="NZ_LT629772.1"/>
</dbReference>
<dbReference type="SUPFAM" id="SSF52922">
    <property type="entry name" value="TK C-terminal domain-like"/>
    <property type="match status" value="1"/>
</dbReference>
<sequence length="639" mass="69099">MSNTVLNPPAAAAAGDQPVAGESLPPEILVDRANQLRRTAVRICRDAASGHIGASTGAAELFTVLYFGGVLRYSGTDPRHPLRDRVLVRGHLGPLRYPLFAHLGWVDPSEFSGYRRLGSRLQGHEEHALLPGVDITPSGSLGMLLSYGTGSALAARDNGHSFHTWVFIGDGEEQEGNVSEAARHAATLRLPGLIAVLDRNGAQLSDPVGQVDSTNMEELWTAYGWQVVSLRDGHDVAQIKAAFRTAQDRSDSGPVIVIADTHKGHGLEGNRAHYSGYHTIGVTPSEVVDEFLTEDGETMVPTHRVVRPSDSPEPLRRSISITPSQETPAHLDQAQFEYFSELRARWDDRIHGHLYFMSGDTTPAPFVDKLQLRDFARYHNVGIREQHLAGMTHGLTLTDPRCTVILNTIDAFSYRYLDQLNSLVYGGGRALILGDVAGVTNGRNGASHQSSGQTAALLGIPGLSLLEPADVTDLFACLNRGLSENAGATYIRIHSSHVDHQSFVPATERSLRWYVSHDTAAPEVTVIASGMSVGIALDAARRSTVPTRVVTVIDQESIDPSIADVIPEGADVVFAYNGNPQPLRSRVCEALIAAGRGIRRMRSFGFVRGTSGTVEELLGHHRMTADDMSRALTELASQP</sequence>
<evidence type="ECO:0000313" key="6">
    <source>
        <dbReference type="Proteomes" id="UP000199103"/>
    </source>
</evidence>
<gene>
    <name evidence="5" type="ORF">SAMN04489812_1929</name>
</gene>
<dbReference type="Gene3D" id="3.40.50.920">
    <property type="match status" value="1"/>
</dbReference>
<dbReference type="InterPro" id="IPR005474">
    <property type="entry name" value="Transketolase_N"/>
</dbReference>
<comment type="cofactor">
    <cofactor evidence="1">
        <name>Mg(2+)</name>
        <dbReference type="ChEBI" id="CHEBI:18420"/>
    </cofactor>
</comment>
<dbReference type="InterPro" id="IPR029061">
    <property type="entry name" value="THDP-binding"/>
</dbReference>
<proteinExistence type="inferred from homology"/>
<dbReference type="InterPro" id="IPR005475">
    <property type="entry name" value="Transketolase-like_Pyr-bd"/>
</dbReference>
<dbReference type="PANTHER" id="PTHR43825">
    <property type="entry name" value="PYRUVATE DEHYDROGENASE E1 COMPONENT"/>
    <property type="match status" value="1"/>
</dbReference>
<feature type="domain" description="Transketolase-like pyrimidine-binding" evidence="4">
    <location>
        <begin position="333"/>
        <end position="500"/>
    </location>
</feature>
<evidence type="ECO:0000259" key="4">
    <source>
        <dbReference type="SMART" id="SM00861"/>
    </source>
</evidence>
<dbReference type="SUPFAM" id="SSF52518">
    <property type="entry name" value="Thiamin diphosphate-binding fold (THDP-binding)"/>
    <property type="match status" value="2"/>
</dbReference>
<dbReference type="InterPro" id="IPR009014">
    <property type="entry name" value="Transketo_C/PFOR_II"/>
</dbReference>
<comment type="cofactor">
    <cofactor evidence="2">
        <name>thiamine diphosphate</name>
        <dbReference type="ChEBI" id="CHEBI:58937"/>
    </cofactor>
</comment>
<evidence type="ECO:0000256" key="2">
    <source>
        <dbReference type="ARBA" id="ARBA00001964"/>
    </source>
</evidence>
<dbReference type="PANTHER" id="PTHR43825:SF1">
    <property type="entry name" value="TRANSKETOLASE-LIKE PYRIMIDINE-BINDING DOMAIN-CONTAINING PROTEIN"/>
    <property type="match status" value="1"/>
</dbReference>
<dbReference type="Proteomes" id="UP000199103">
    <property type="component" value="Chromosome I"/>
</dbReference>
<organism evidence="5 6">
    <name type="scientific">Microlunatus soli</name>
    <dbReference type="NCBI Taxonomy" id="630515"/>
    <lineage>
        <taxon>Bacteria</taxon>
        <taxon>Bacillati</taxon>
        <taxon>Actinomycetota</taxon>
        <taxon>Actinomycetes</taxon>
        <taxon>Propionibacteriales</taxon>
        <taxon>Propionibacteriaceae</taxon>
        <taxon>Microlunatus</taxon>
    </lineage>
</organism>
<keyword evidence="6" id="KW-1185">Reference proteome</keyword>
<comment type="similarity">
    <text evidence="3">Belongs to the transketolase family.</text>
</comment>
<dbReference type="OrthoDB" id="8732661at2"/>
<dbReference type="GO" id="GO:0000287">
    <property type="term" value="F:magnesium ion binding"/>
    <property type="evidence" value="ECO:0007669"/>
    <property type="project" value="UniProtKB-ARBA"/>
</dbReference>